<dbReference type="SUPFAM" id="SSF53098">
    <property type="entry name" value="Ribonuclease H-like"/>
    <property type="match status" value="1"/>
</dbReference>
<evidence type="ECO:0000259" key="1">
    <source>
        <dbReference type="PROSITE" id="PS50994"/>
    </source>
</evidence>
<sequence length="51" mass="5540">DAYSKWIEAAIIPSTSSKALFKILHSVFATHGVPEHMASDNGSGFTSEQFQ</sequence>
<dbReference type="GO" id="GO:0015074">
    <property type="term" value="P:DNA integration"/>
    <property type="evidence" value="ECO:0007669"/>
    <property type="project" value="InterPro"/>
</dbReference>
<name>A0A1X7TSG7_AMPQE</name>
<reference evidence="2" key="1">
    <citation type="submission" date="2017-05" db="UniProtKB">
        <authorList>
            <consortium name="EnsemblMetazoa"/>
        </authorList>
    </citation>
    <scope>IDENTIFICATION</scope>
</reference>
<dbReference type="InterPro" id="IPR001584">
    <property type="entry name" value="Integrase_cat-core"/>
</dbReference>
<proteinExistence type="predicted"/>
<dbReference type="PANTHER" id="PTHR37984:SF13">
    <property type="entry name" value="RIBONUCLEASE H"/>
    <property type="match status" value="1"/>
</dbReference>
<dbReference type="InterPro" id="IPR050951">
    <property type="entry name" value="Retrovirus_Pol_polyprotein"/>
</dbReference>
<protein>
    <recommendedName>
        <fullName evidence="1">Integrase catalytic domain-containing protein</fullName>
    </recommendedName>
</protein>
<accession>A0A1X7TSG7</accession>
<dbReference type="PROSITE" id="PS50994">
    <property type="entry name" value="INTEGRASE"/>
    <property type="match status" value="1"/>
</dbReference>
<dbReference type="PANTHER" id="PTHR37984">
    <property type="entry name" value="PROTEIN CBG26694"/>
    <property type="match status" value="1"/>
</dbReference>
<dbReference type="EnsemblMetazoa" id="Aqu2.1.17938_001">
    <property type="protein sequence ID" value="Aqu2.1.17938_001"/>
    <property type="gene ID" value="Aqu2.1.17938"/>
</dbReference>
<dbReference type="GO" id="GO:0003676">
    <property type="term" value="F:nucleic acid binding"/>
    <property type="evidence" value="ECO:0007669"/>
    <property type="project" value="InterPro"/>
</dbReference>
<organism evidence="2">
    <name type="scientific">Amphimedon queenslandica</name>
    <name type="common">Sponge</name>
    <dbReference type="NCBI Taxonomy" id="400682"/>
    <lineage>
        <taxon>Eukaryota</taxon>
        <taxon>Metazoa</taxon>
        <taxon>Porifera</taxon>
        <taxon>Demospongiae</taxon>
        <taxon>Heteroscleromorpha</taxon>
        <taxon>Haplosclerida</taxon>
        <taxon>Niphatidae</taxon>
        <taxon>Amphimedon</taxon>
    </lineage>
</organism>
<dbReference type="Gene3D" id="3.30.420.10">
    <property type="entry name" value="Ribonuclease H-like superfamily/Ribonuclease H"/>
    <property type="match status" value="1"/>
</dbReference>
<feature type="domain" description="Integrase catalytic" evidence="1">
    <location>
        <begin position="1"/>
        <end position="51"/>
    </location>
</feature>
<dbReference type="AlphaFoldDB" id="A0A1X7TSG7"/>
<dbReference type="InParanoid" id="A0A1X7TSG7"/>
<dbReference type="InterPro" id="IPR036397">
    <property type="entry name" value="RNaseH_sf"/>
</dbReference>
<evidence type="ECO:0000313" key="2">
    <source>
        <dbReference type="EnsemblMetazoa" id="Aqu2.1.17938_001"/>
    </source>
</evidence>
<dbReference type="InterPro" id="IPR012337">
    <property type="entry name" value="RNaseH-like_sf"/>
</dbReference>